<keyword evidence="6" id="KW-0411">Iron-sulfur</keyword>
<gene>
    <name evidence="9" type="ORF">JGI4_00370</name>
    <name evidence="8" type="ORF">JGI8_01137</name>
</gene>
<evidence type="ECO:0000313" key="10">
    <source>
        <dbReference type="Proteomes" id="UP000182011"/>
    </source>
</evidence>
<evidence type="ECO:0000259" key="7">
    <source>
        <dbReference type="PROSITE" id="PS51379"/>
    </source>
</evidence>
<dbReference type="EMBL" id="FAOP01000002">
    <property type="protein sequence ID" value="CUU01808.1"/>
    <property type="molecule type" value="Genomic_DNA"/>
</dbReference>
<dbReference type="AlphaFoldDB" id="A0A0P1MHA2"/>
<name>A0A0P1MHA2_9BACT</name>
<accession>A0A0P1LAZ7</accession>
<evidence type="ECO:0000256" key="3">
    <source>
        <dbReference type="ARBA" id="ARBA00022723"/>
    </source>
</evidence>
<evidence type="ECO:0000256" key="1">
    <source>
        <dbReference type="ARBA" id="ARBA00022448"/>
    </source>
</evidence>
<dbReference type="PROSITE" id="PS51379">
    <property type="entry name" value="4FE4S_FER_2"/>
    <property type="match status" value="2"/>
</dbReference>
<sequence>MSHVNIEKPVRKKKVKLIAFVNPEGCTGCEVCIEFCPVDCIYKVRGPEYIDSFNGVKSATLDILKESLANGVNPFSNVNGVVIVDEDICIGCKLCAKYCPWETIDMVQKDSE</sequence>
<dbReference type="InterPro" id="IPR050294">
    <property type="entry name" value="RnfB_subfamily"/>
</dbReference>
<accession>A0A0N7MSL3</accession>
<keyword evidence="11" id="KW-1185">Reference proteome</keyword>
<dbReference type="Proteomes" id="UP000182011">
    <property type="component" value="Unassembled WGS sequence"/>
</dbReference>
<keyword evidence="1" id="KW-0813">Transport</keyword>
<dbReference type="Gene3D" id="3.30.70.20">
    <property type="match status" value="2"/>
</dbReference>
<dbReference type="OrthoDB" id="9804603at2"/>
<protein>
    <submittedName>
        <fullName evidence="9">4Fe-4S ferredoxin</fullName>
    </submittedName>
</protein>
<evidence type="ECO:0000313" key="11">
    <source>
        <dbReference type="Proteomes" id="UP000182200"/>
    </source>
</evidence>
<accession>A0A0P1P2Y8</accession>
<evidence type="ECO:0000256" key="6">
    <source>
        <dbReference type="ARBA" id="ARBA00023014"/>
    </source>
</evidence>
<evidence type="ECO:0000313" key="9">
    <source>
        <dbReference type="EMBL" id="CUU01808.1"/>
    </source>
</evidence>
<dbReference type="Pfam" id="PF00037">
    <property type="entry name" value="Fer4"/>
    <property type="match status" value="2"/>
</dbReference>
<accession>A0A0N7MUU3</accession>
<dbReference type="PROSITE" id="PS00198">
    <property type="entry name" value="4FE4S_FER_1"/>
    <property type="match status" value="2"/>
</dbReference>
<accession>A0A0P1LJK0</accession>
<reference evidence="9 10" key="2">
    <citation type="submission" date="2015-11" db="EMBL/GenBank/DDBJ databases">
        <authorList>
            <person name="Zhang Y."/>
            <person name="Guo Z."/>
        </authorList>
    </citation>
    <scope>NUCLEOTIDE SEQUENCE [LARGE SCALE GENOMIC DNA]</scope>
    <source>
        <strain evidence="9">JGI-4</strain>
    </source>
</reference>
<accession>A0A0S4MS03</accession>
<organism evidence="9 10">
    <name type="scientific">Candidatus Kryptonium thompsonii</name>
    <dbReference type="NCBI Taxonomy" id="1633631"/>
    <lineage>
        <taxon>Bacteria</taxon>
        <taxon>Pseudomonadati</taxon>
        <taxon>Candidatus Kryptoniota</taxon>
        <taxon>Candidatus Kryptonium</taxon>
    </lineage>
</organism>
<dbReference type="Proteomes" id="UP000182200">
    <property type="component" value="Unassembled WGS sequence"/>
</dbReference>
<accession>A0A0P1NV70</accession>
<feature type="domain" description="4Fe-4S ferredoxin-type" evidence="7">
    <location>
        <begin position="80"/>
        <end position="109"/>
    </location>
</feature>
<accession>A0A0P1MGA1</accession>
<evidence type="ECO:0000256" key="2">
    <source>
        <dbReference type="ARBA" id="ARBA00022485"/>
    </source>
</evidence>
<dbReference type="PANTHER" id="PTHR42859:SF10">
    <property type="entry name" value="DIMETHYLSULFOXIDE REDUCTASE CHAIN B"/>
    <property type="match status" value="1"/>
</dbReference>
<keyword evidence="3" id="KW-0479">Metal-binding</keyword>
<dbReference type="InterPro" id="IPR017896">
    <property type="entry name" value="4Fe4S_Fe-S-bd"/>
</dbReference>
<dbReference type="GO" id="GO:0051539">
    <property type="term" value="F:4 iron, 4 sulfur cluster binding"/>
    <property type="evidence" value="ECO:0007669"/>
    <property type="project" value="UniProtKB-KW"/>
</dbReference>
<keyword evidence="5" id="KW-0408">Iron</keyword>
<keyword evidence="2" id="KW-0004">4Fe-4S</keyword>
<dbReference type="SUPFAM" id="SSF54862">
    <property type="entry name" value="4Fe-4S ferredoxins"/>
    <property type="match status" value="1"/>
</dbReference>
<dbReference type="RefSeq" id="WP_047133135.1">
    <property type="nucleotide sequence ID" value="NZ_CZVI01000013.1"/>
</dbReference>
<dbReference type="STRING" id="1633631.GCA_001442925_00372"/>
<feature type="domain" description="4Fe-4S ferredoxin-type" evidence="7">
    <location>
        <begin position="17"/>
        <end position="46"/>
    </location>
</feature>
<proteinExistence type="predicted"/>
<accession>A0A0P1LLE0</accession>
<reference evidence="8 11" key="1">
    <citation type="submission" date="2015-11" db="EMBL/GenBank/DDBJ databases">
        <authorList>
            <person name="Varghese N."/>
        </authorList>
    </citation>
    <scope>NUCLEOTIDE SEQUENCE [LARGE SCALE GENOMIC DNA]</scope>
    <source>
        <strain evidence="8 11">JGI-8</strain>
    </source>
</reference>
<dbReference type="PANTHER" id="PTHR42859">
    <property type="entry name" value="OXIDOREDUCTASE"/>
    <property type="match status" value="1"/>
</dbReference>
<keyword evidence="4" id="KW-0249">Electron transport</keyword>
<evidence type="ECO:0000256" key="5">
    <source>
        <dbReference type="ARBA" id="ARBA00023004"/>
    </source>
</evidence>
<dbReference type="GO" id="GO:0046872">
    <property type="term" value="F:metal ion binding"/>
    <property type="evidence" value="ECO:0007669"/>
    <property type="project" value="UniProtKB-KW"/>
</dbReference>
<accession>A0A0P1MHA2</accession>
<dbReference type="EMBL" id="CZVI01000013">
    <property type="protein sequence ID" value="CUS87763.1"/>
    <property type="molecule type" value="Genomic_DNA"/>
</dbReference>
<evidence type="ECO:0000256" key="4">
    <source>
        <dbReference type="ARBA" id="ARBA00022982"/>
    </source>
</evidence>
<evidence type="ECO:0000313" key="8">
    <source>
        <dbReference type="EMBL" id="CUS87763.1"/>
    </source>
</evidence>
<dbReference type="InterPro" id="IPR017900">
    <property type="entry name" value="4Fe4S_Fe_S_CS"/>
</dbReference>